<dbReference type="OrthoDB" id="6431587at2759"/>
<dbReference type="EMBL" id="BGPR01042909">
    <property type="protein sequence ID" value="GBO19431.1"/>
    <property type="molecule type" value="Genomic_DNA"/>
</dbReference>
<organism evidence="1 2">
    <name type="scientific">Araneus ventricosus</name>
    <name type="common">Orbweaver spider</name>
    <name type="synonym">Epeira ventricosa</name>
    <dbReference type="NCBI Taxonomy" id="182803"/>
    <lineage>
        <taxon>Eukaryota</taxon>
        <taxon>Metazoa</taxon>
        <taxon>Ecdysozoa</taxon>
        <taxon>Arthropoda</taxon>
        <taxon>Chelicerata</taxon>
        <taxon>Arachnida</taxon>
        <taxon>Araneae</taxon>
        <taxon>Araneomorphae</taxon>
        <taxon>Entelegynae</taxon>
        <taxon>Araneoidea</taxon>
        <taxon>Araneidae</taxon>
        <taxon>Araneus</taxon>
    </lineage>
</organism>
<gene>
    <name evidence="1" type="ORF">AVEN_127331_1</name>
</gene>
<proteinExistence type="predicted"/>
<comment type="caution">
    <text evidence="1">The sequence shown here is derived from an EMBL/GenBank/DDBJ whole genome shotgun (WGS) entry which is preliminary data.</text>
</comment>
<reference evidence="1 2" key="1">
    <citation type="journal article" date="2019" name="Sci. Rep.">
        <title>Orb-weaving spider Araneus ventricosus genome elucidates the spidroin gene catalogue.</title>
        <authorList>
            <person name="Kono N."/>
            <person name="Nakamura H."/>
            <person name="Ohtoshi R."/>
            <person name="Moran D.A.P."/>
            <person name="Shinohara A."/>
            <person name="Yoshida Y."/>
            <person name="Fujiwara M."/>
            <person name="Mori M."/>
            <person name="Tomita M."/>
            <person name="Arakawa K."/>
        </authorList>
    </citation>
    <scope>NUCLEOTIDE SEQUENCE [LARGE SCALE GENOMIC DNA]</scope>
</reference>
<accession>A0A4Y2V4F7</accession>
<evidence type="ECO:0000313" key="2">
    <source>
        <dbReference type="Proteomes" id="UP000499080"/>
    </source>
</evidence>
<evidence type="ECO:0000313" key="1">
    <source>
        <dbReference type="EMBL" id="GBO19431.1"/>
    </source>
</evidence>
<sequence>MEKTVDQQDDNQEVQRSTDWPVQRDIVKWQPLLMHHLVANSANTRLFGSLCGDMGNLPTTLLLQREVRRLSRGNVLTRLFELRHEVHMFLRRPPFYVEL</sequence>
<dbReference type="PANTHER" id="PTHR45913">
    <property type="entry name" value="EPM2A-INTERACTING PROTEIN 1"/>
    <property type="match status" value="1"/>
</dbReference>
<keyword evidence="2" id="KW-1185">Reference proteome</keyword>
<dbReference type="PANTHER" id="PTHR45913:SF19">
    <property type="entry name" value="LOW QUALITY PROTEIN: ZINC FINGER BED DOMAIN-CONTAINING PROTEIN 5-LIKE"/>
    <property type="match status" value="1"/>
</dbReference>
<dbReference type="AlphaFoldDB" id="A0A4Y2V4F7"/>
<protein>
    <submittedName>
        <fullName evidence="1">Uncharacterized protein</fullName>
    </submittedName>
</protein>
<dbReference type="Proteomes" id="UP000499080">
    <property type="component" value="Unassembled WGS sequence"/>
</dbReference>
<name>A0A4Y2V4F7_ARAVE</name>